<dbReference type="Proteomes" id="UP000001999">
    <property type="component" value="Segment"/>
</dbReference>
<reference evidence="2 3" key="1">
    <citation type="submission" date="2007-04" db="EMBL/GenBank/DDBJ databases">
        <title>Isolation, characterization and complete nucleotide sequence of a novel temperate bacteriophage Min1, isolated from the nematode pathogen Microbacterium nematophilum.</title>
        <authorList>
            <person name="Akimkina T.V."/>
            <person name="Venien-Bryan C."/>
            <person name="Hodgkin J.A."/>
        </authorList>
    </citation>
    <scope>NUCLEOTIDE SEQUENCE [LARGE SCALE GENOMIC DNA]</scope>
</reference>
<keyword evidence="3" id="KW-1185">Reference proteome</keyword>
<accession>A6N223</accession>
<dbReference type="KEGG" id="vg:5309132"/>
<name>A6N223_9CAUD</name>
<sequence>MDSLLARLAINTLIALFVLLVPLFSGNPITWWNIGGFVAVYVITFVSQRWYTKKKRDTAED</sequence>
<feature type="transmembrane region" description="Helical" evidence="1">
    <location>
        <begin position="29"/>
        <end position="46"/>
    </location>
</feature>
<keyword evidence="1" id="KW-0472">Membrane</keyword>
<evidence type="ECO:0000313" key="2">
    <source>
        <dbReference type="EMBL" id="ABR10495.1"/>
    </source>
</evidence>
<evidence type="ECO:0000313" key="3">
    <source>
        <dbReference type="Proteomes" id="UP000001999"/>
    </source>
</evidence>
<protein>
    <submittedName>
        <fullName evidence="2">Uncharacterized protein</fullName>
    </submittedName>
</protein>
<dbReference type="EMBL" id="EF579802">
    <property type="protein sequence ID" value="ABR10495.1"/>
    <property type="molecule type" value="Genomic_DNA"/>
</dbReference>
<keyword evidence="1" id="KW-1133">Transmembrane helix</keyword>
<dbReference type="RefSeq" id="YP_001294825.1">
    <property type="nucleotide sequence ID" value="NC_009603.1"/>
</dbReference>
<dbReference type="GeneID" id="5309132"/>
<organism evidence="2 3">
    <name type="scientific">Microbacterium phage Min1</name>
    <dbReference type="NCBI Taxonomy" id="446529"/>
    <lineage>
        <taxon>Viruses</taxon>
        <taxon>Duplodnaviria</taxon>
        <taxon>Heunggongvirae</taxon>
        <taxon>Uroviricota</taxon>
        <taxon>Caudoviricetes</taxon>
        <taxon>Minunavirus</taxon>
        <taxon>Minunavirus Min1</taxon>
    </lineage>
</organism>
<evidence type="ECO:0000256" key="1">
    <source>
        <dbReference type="SAM" id="Phobius"/>
    </source>
</evidence>
<feature type="transmembrane region" description="Helical" evidence="1">
    <location>
        <begin position="5"/>
        <end position="23"/>
    </location>
</feature>
<proteinExistence type="predicted"/>
<keyword evidence="1" id="KW-0812">Transmembrane</keyword>